<proteinExistence type="predicted"/>
<dbReference type="AlphaFoldDB" id="E8ZJM3"/>
<keyword evidence="3" id="KW-1185">Reference proteome</keyword>
<dbReference type="OrthoDB" id="9801469at2"/>
<dbReference type="HOGENOM" id="CLU_098620_3_0_14"/>
<evidence type="ECO:0000256" key="1">
    <source>
        <dbReference type="SAM" id="MobiDB-lite"/>
    </source>
</evidence>
<reference evidence="2 3" key="1">
    <citation type="journal article" date="2011" name="J. Bacteriol.">
        <title>Complete genome sequence of Mycoplasma haemofelis, a hemotropic mycoplasma.</title>
        <authorList>
            <person name="Barker E.N."/>
            <person name="Helps C.R."/>
            <person name="Peters I.R."/>
            <person name="Darby A.C."/>
            <person name="Radford A.D."/>
            <person name="Tasker S."/>
        </authorList>
    </citation>
    <scope>NUCLEOTIDE SEQUENCE [LARGE SCALE GENOMIC DNA]</scope>
    <source>
        <strain evidence="2 3">Langford 1</strain>
    </source>
</reference>
<dbReference type="EMBL" id="FR773153">
    <property type="protein sequence ID" value="CBY93344.1"/>
    <property type="molecule type" value="Genomic_DNA"/>
</dbReference>
<evidence type="ECO:0000313" key="2">
    <source>
        <dbReference type="EMBL" id="CBY93344.1"/>
    </source>
</evidence>
<dbReference type="Proteomes" id="UP000008637">
    <property type="component" value="Chromosome"/>
</dbReference>
<evidence type="ECO:0000313" key="3">
    <source>
        <dbReference type="Proteomes" id="UP000008637"/>
    </source>
</evidence>
<feature type="region of interest" description="Disordered" evidence="1">
    <location>
        <begin position="129"/>
        <end position="176"/>
    </location>
</feature>
<name>E8ZJM3_MYCHL</name>
<sequence>MSIPTAAKVASGLGAAGAIGGGALLSKPYLFPDKPTLRSVIEGDKWKLLTSSDEEKIKTVLEAYKKQSTHPFTNFTGSETNASVKLLGECKKLYEKPEDTSDKEPSLKKLKRWCVIPKTASERLRDLNITPFSTEEPSTSTNEDSSWVQKSKKHSNDNKDKFSGLTISGNADHEKAKQLRTHCKTKLDTKSFEDSFDDILKKVEIWCSPDK</sequence>
<gene>
    <name evidence="2" type="ORF">HF1_13360</name>
</gene>
<dbReference type="KEGG" id="mha:HF1_13360"/>
<feature type="compositionally biased region" description="Low complexity" evidence="1">
    <location>
        <begin position="133"/>
        <end position="146"/>
    </location>
</feature>
<organism evidence="2 3">
    <name type="scientific">Mycoplasma haemofelis (strain Langford 1)</name>
    <name type="common">Haemobartonella felis</name>
    <dbReference type="NCBI Taxonomy" id="941640"/>
    <lineage>
        <taxon>Bacteria</taxon>
        <taxon>Bacillati</taxon>
        <taxon>Mycoplasmatota</taxon>
        <taxon>Mollicutes</taxon>
        <taxon>Mycoplasmataceae</taxon>
        <taxon>Mycoplasma</taxon>
    </lineage>
</organism>
<accession>E8ZJM3</accession>
<protein>
    <submittedName>
        <fullName evidence="2">Uncharacterized protein</fullName>
    </submittedName>
</protein>